<dbReference type="PANTHER" id="PTHR14790">
    <property type="entry name" value="RECQ-MEDIATED GENOME INSTABILITY PROTEIN 1 RMI1"/>
    <property type="match status" value="1"/>
</dbReference>
<evidence type="ECO:0000256" key="1">
    <source>
        <dbReference type="ARBA" id="ARBA00006395"/>
    </source>
</evidence>
<organism evidence="4 5">
    <name type="scientific">Magnusiomyces paraingens</name>
    <dbReference type="NCBI Taxonomy" id="2606893"/>
    <lineage>
        <taxon>Eukaryota</taxon>
        <taxon>Fungi</taxon>
        <taxon>Dikarya</taxon>
        <taxon>Ascomycota</taxon>
        <taxon>Saccharomycotina</taxon>
        <taxon>Dipodascomycetes</taxon>
        <taxon>Dipodascales</taxon>
        <taxon>Dipodascaceae</taxon>
        <taxon>Magnusiomyces</taxon>
    </lineage>
</organism>
<gene>
    <name evidence="4" type="ORF">SAPINGB_P005632</name>
</gene>
<dbReference type="PANTHER" id="PTHR14790:SF15">
    <property type="entry name" value="RECQ-MEDIATED GENOME INSTABILITY PROTEIN 1"/>
    <property type="match status" value="1"/>
</dbReference>
<dbReference type="RefSeq" id="XP_031856237.1">
    <property type="nucleotide sequence ID" value="XM_032000346.1"/>
</dbReference>
<dbReference type="InterPro" id="IPR042470">
    <property type="entry name" value="RMI1_N_C_sf"/>
</dbReference>
<dbReference type="InterPro" id="IPR013894">
    <property type="entry name" value="RMI1_OB"/>
</dbReference>
<reference evidence="4 5" key="1">
    <citation type="submission" date="2019-09" db="EMBL/GenBank/DDBJ databases">
        <authorList>
            <person name="Brejova B."/>
        </authorList>
    </citation>
    <scope>NUCLEOTIDE SEQUENCE [LARGE SCALE GENOMIC DNA]</scope>
</reference>
<dbReference type="AlphaFoldDB" id="A0A5E8C7R9"/>
<dbReference type="GO" id="GO:0000712">
    <property type="term" value="P:resolution of meiotic recombination intermediates"/>
    <property type="evidence" value="ECO:0007669"/>
    <property type="project" value="TreeGrafter"/>
</dbReference>
<name>A0A5E8C7R9_9ASCO</name>
<dbReference type="GeneID" id="43584446"/>
<dbReference type="Proteomes" id="UP000398389">
    <property type="component" value="Unassembled WGS sequence"/>
</dbReference>
<proteinExistence type="inferred from homology"/>
<comment type="similarity">
    <text evidence="1">Belongs to the RMI1 family.</text>
</comment>
<evidence type="ECO:0000313" key="4">
    <source>
        <dbReference type="EMBL" id="VVT57276.1"/>
    </source>
</evidence>
<protein>
    <recommendedName>
        <fullName evidence="2">RecQ-mediated genome instability protein 1</fullName>
    </recommendedName>
</protein>
<dbReference type="EMBL" id="CABVLU010000004">
    <property type="protein sequence ID" value="VVT57276.1"/>
    <property type="molecule type" value="Genomic_DNA"/>
</dbReference>
<evidence type="ECO:0000256" key="2">
    <source>
        <dbReference type="ARBA" id="ARBA00018987"/>
    </source>
</evidence>
<evidence type="ECO:0000313" key="5">
    <source>
        <dbReference type="Proteomes" id="UP000398389"/>
    </source>
</evidence>
<dbReference type="OrthoDB" id="341511at2759"/>
<dbReference type="GO" id="GO:0016604">
    <property type="term" value="C:nuclear body"/>
    <property type="evidence" value="ECO:0007669"/>
    <property type="project" value="TreeGrafter"/>
</dbReference>
<keyword evidence="5" id="KW-1185">Reference proteome</keyword>
<dbReference type="Pfam" id="PF08585">
    <property type="entry name" value="RMI1_N_C"/>
    <property type="match status" value="1"/>
</dbReference>
<dbReference type="GO" id="GO:0000724">
    <property type="term" value="P:double-strand break repair via homologous recombination"/>
    <property type="evidence" value="ECO:0007669"/>
    <property type="project" value="TreeGrafter"/>
</dbReference>
<evidence type="ECO:0000259" key="3">
    <source>
        <dbReference type="Pfam" id="PF08585"/>
    </source>
</evidence>
<feature type="domain" description="RecQ mediated genome instability protein 1 OB-fold" evidence="3">
    <location>
        <begin position="48"/>
        <end position="201"/>
    </location>
</feature>
<dbReference type="Gene3D" id="2.40.50.770">
    <property type="entry name" value="RecQ-mediated genome instability protein Rmi1, C-terminal domain"/>
    <property type="match status" value="1"/>
</dbReference>
<sequence length="207" mass="23313">MSLSYLEADISQSGMDFDFGDDYETKHSYLNSIGLNGSVQLSTTPISSLLVQVIFVIDISISSHSIKEYLNTLPADIYSLNQIQNSIHLSSQHRSIVRLQELPDSNDIELSNETTEKDIMMNNIFVPGEKAFHKLILQDSKGSLFYGIEIQRIDFISMLLPIGTKLLLKNVKFSDGMALLEPINVKYLGGRIDALDRNSRKNLYSYV</sequence>
<dbReference type="GO" id="GO:0031422">
    <property type="term" value="C:RecQ family helicase-topoisomerase III complex"/>
    <property type="evidence" value="ECO:0007669"/>
    <property type="project" value="TreeGrafter"/>
</dbReference>
<accession>A0A5E8C7R9</accession>